<dbReference type="GO" id="GO:0033969">
    <property type="term" value="F:gamma-glutamyl-gamma-aminobutyrate hydrolase activity"/>
    <property type="evidence" value="ECO:0007669"/>
    <property type="project" value="TreeGrafter"/>
</dbReference>
<dbReference type="Proteomes" id="UP000192468">
    <property type="component" value="Unassembled WGS sequence"/>
</dbReference>
<dbReference type="InterPro" id="IPR011697">
    <property type="entry name" value="Peptidase_C26"/>
</dbReference>
<protein>
    <submittedName>
        <fullName evidence="1">Putative glutamine amidotransferase</fullName>
    </submittedName>
</protein>
<dbReference type="FunFam" id="3.40.50.880:FF:000030">
    <property type="entry name" value="Gamma-glutamyl-gamma-aminobutyrate hydrolase PuuD"/>
    <property type="match status" value="1"/>
</dbReference>
<dbReference type="AlphaFoldDB" id="A0A1W1XRL9"/>
<dbReference type="RefSeq" id="WP_084116673.1">
    <property type="nucleotide sequence ID" value="NZ_FWXH01000013.1"/>
</dbReference>
<dbReference type="GO" id="GO:0006598">
    <property type="term" value="P:polyamine catabolic process"/>
    <property type="evidence" value="ECO:0007669"/>
    <property type="project" value="TreeGrafter"/>
</dbReference>
<dbReference type="PANTHER" id="PTHR43235">
    <property type="entry name" value="GLUTAMINE AMIDOTRANSFERASE PB2B2.05-RELATED"/>
    <property type="match status" value="1"/>
</dbReference>
<dbReference type="PROSITE" id="PS51273">
    <property type="entry name" value="GATASE_TYPE_1"/>
    <property type="match status" value="1"/>
</dbReference>
<organism evidence="1 2">
    <name type="scientific">Clostridium acidisoli DSM 12555</name>
    <dbReference type="NCBI Taxonomy" id="1121291"/>
    <lineage>
        <taxon>Bacteria</taxon>
        <taxon>Bacillati</taxon>
        <taxon>Bacillota</taxon>
        <taxon>Clostridia</taxon>
        <taxon>Eubacteriales</taxon>
        <taxon>Clostridiaceae</taxon>
        <taxon>Clostridium</taxon>
    </lineage>
</organism>
<dbReference type="Pfam" id="PF07722">
    <property type="entry name" value="Peptidase_C26"/>
    <property type="match status" value="1"/>
</dbReference>
<name>A0A1W1XRL9_9CLOT</name>
<evidence type="ECO:0000313" key="1">
    <source>
        <dbReference type="EMBL" id="SMC26537.1"/>
    </source>
</evidence>
<keyword evidence="1" id="KW-0315">Glutamine amidotransferase</keyword>
<proteinExistence type="predicted"/>
<keyword evidence="2" id="KW-1185">Reference proteome</keyword>
<dbReference type="OrthoDB" id="9813383at2"/>
<dbReference type="InterPro" id="IPR029062">
    <property type="entry name" value="Class_I_gatase-like"/>
</dbReference>
<dbReference type="EMBL" id="FWXH01000013">
    <property type="protein sequence ID" value="SMC26537.1"/>
    <property type="molecule type" value="Genomic_DNA"/>
</dbReference>
<reference evidence="1 2" key="1">
    <citation type="submission" date="2017-04" db="EMBL/GenBank/DDBJ databases">
        <authorList>
            <person name="Afonso C.L."/>
            <person name="Miller P.J."/>
            <person name="Scott M.A."/>
            <person name="Spackman E."/>
            <person name="Goraichik I."/>
            <person name="Dimitrov K.M."/>
            <person name="Suarez D.L."/>
            <person name="Swayne D.E."/>
        </authorList>
    </citation>
    <scope>NUCLEOTIDE SEQUENCE [LARGE SCALE GENOMIC DNA]</scope>
    <source>
        <strain evidence="1 2">DSM 12555</strain>
    </source>
</reference>
<gene>
    <name evidence="1" type="ORF">SAMN02745134_02873</name>
</gene>
<keyword evidence="1" id="KW-0808">Transferase</keyword>
<dbReference type="PANTHER" id="PTHR43235:SF1">
    <property type="entry name" value="GLUTAMINE AMIDOTRANSFERASE PB2B2.05-RELATED"/>
    <property type="match status" value="1"/>
</dbReference>
<dbReference type="CDD" id="cd01745">
    <property type="entry name" value="GATase1_2"/>
    <property type="match status" value="1"/>
</dbReference>
<dbReference type="GO" id="GO:0016740">
    <property type="term" value="F:transferase activity"/>
    <property type="evidence" value="ECO:0007669"/>
    <property type="project" value="UniProtKB-KW"/>
</dbReference>
<dbReference type="GO" id="GO:0005829">
    <property type="term" value="C:cytosol"/>
    <property type="evidence" value="ECO:0007669"/>
    <property type="project" value="TreeGrafter"/>
</dbReference>
<dbReference type="Gene3D" id="3.40.50.880">
    <property type="match status" value="1"/>
</dbReference>
<accession>A0A1W1XRL9</accession>
<dbReference type="STRING" id="1121291.SAMN02745134_02873"/>
<dbReference type="InterPro" id="IPR044668">
    <property type="entry name" value="PuuD-like"/>
</dbReference>
<dbReference type="SUPFAM" id="SSF52317">
    <property type="entry name" value="Class I glutamine amidotransferase-like"/>
    <property type="match status" value="1"/>
</dbReference>
<evidence type="ECO:0000313" key="2">
    <source>
        <dbReference type="Proteomes" id="UP000192468"/>
    </source>
</evidence>
<sequence>MKKPIIGIVGNLLIDQGGMFPGYERAYVNNDYVKSVEKAGGAPVILPLVSDYEVVKIQIEAMDSIIISGGFDVNPLIYGEEPSQKQGFLCPERDEYDLMVIKAAMELNKPILGICRGLQILNVALGGTMYQDLSQIEGCYIKHVQESRPEVAGHTVKIEKETKLYSIFGEKIITNSFHHQAIKDLAPGFKVAARAKDGVIEAIEKEEGFVVGIQWHPEMMAGKDNKLMLSLFEEFVEVSVKGAYNGKQ</sequence>